<dbReference type="OrthoDB" id="447842at2759"/>
<comment type="caution">
    <text evidence="5">The sequence shown here is derived from an EMBL/GenBank/DDBJ whole genome shotgun (WGS) entry which is preliminary data.</text>
</comment>
<dbReference type="Gene3D" id="3.90.79.10">
    <property type="entry name" value="Nucleoside Triphosphate Pyrophosphohydrolase"/>
    <property type="match status" value="1"/>
</dbReference>
<sequence length="352" mass="39482">MDALDYTAISRLSSPSNSFLSFSSSRICSVRLSSRFRAGSVVGQGQSTPERSLILDKEPSSYDVLYLSKEGELLEKTGFNSTIGNYDFSECANKANLLKAKDDSYDGVIIDPHSLPLDAGEFLARLRSSLLHWKAQGKRGVWLQLSSCLAEYVPIAVKEGFQYHHAEPSYIMLTYWIPESPCTLPPNASHQVGIGAFVLNDKRQVLAVQEKNGPLRGSGIWKMPTGLINQGEDLCHGAVREVKEETGVETEFLQVVSFRHGHHVSFSKSDLYFTCALRPLSCEILLQDNEIEAAKWMPLDEFRNQSFFRKNSARRKMLELSIACFDGEYVGFKARKLLSSSLAQPTQYFFHE</sequence>
<dbReference type="AlphaFoldDB" id="A0A8T2RY17"/>
<dbReference type="CDD" id="cd04670">
    <property type="entry name" value="NUDIX_ASFGF2_Nudt6"/>
    <property type="match status" value="1"/>
</dbReference>
<dbReference type="InterPro" id="IPR003293">
    <property type="entry name" value="Nudix_hydrolase6-like"/>
</dbReference>
<dbReference type="InterPro" id="IPR000086">
    <property type="entry name" value="NUDIX_hydrolase_dom"/>
</dbReference>
<organism evidence="5 6">
    <name type="scientific">Ceratopteris richardii</name>
    <name type="common">Triangle waterfern</name>
    <dbReference type="NCBI Taxonomy" id="49495"/>
    <lineage>
        <taxon>Eukaryota</taxon>
        <taxon>Viridiplantae</taxon>
        <taxon>Streptophyta</taxon>
        <taxon>Embryophyta</taxon>
        <taxon>Tracheophyta</taxon>
        <taxon>Polypodiopsida</taxon>
        <taxon>Polypodiidae</taxon>
        <taxon>Polypodiales</taxon>
        <taxon>Pteridineae</taxon>
        <taxon>Pteridaceae</taxon>
        <taxon>Parkerioideae</taxon>
        <taxon>Ceratopteris</taxon>
    </lineage>
</organism>
<dbReference type="SUPFAM" id="SSF55811">
    <property type="entry name" value="Nudix"/>
    <property type="match status" value="1"/>
</dbReference>
<dbReference type="FunFam" id="3.90.79.10:FF:000015">
    <property type="entry name" value="Nudix hydrolase 8"/>
    <property type="match status" value="1"/>
</dbReference>
<feature type="domain" description="Nudix hydrolase" evidence="4">
    <location>
        <begin position="189"/>
        <end position="323"/>
    </location>
</feature>
<dbReference type="PROSITE" id="PS00893">
    <property type="entry name" value="NUDIX_BOX"/>
    <property type="match status" value="1"/>
</dbReference>
<dbReference type="EMBL" id="CM035429">
    <property type="protein sequence ID" value="KAH7300358.1"/>
    <property type="molecule type" value="Genomic_DNA"/>
</dbReference>
<evidence type="ECO:0000256" key="3">
    <source>
        <dbReference type="ARBA" id="ARBA00022801"/>
    </source>
</evidence>
<protein>
    <recommendedName>
        <fullName evidence="4">Nudix hydrolase domain-containing protein</fullName>
    </recommendedName>
</protein>
<dbReference type="InterPro" id="IPR015797">
    <property type="entry name" value="NUDIX_hydrolase-like_dom_sf"/>
</dbReference>
<evidence type="ECO:0000256" key="2">
    <source>
        <dbReference type="ARBA" id="ARBA00022723"/>
    </source>
</evidence>
<dbReference type="Gene3D" id="3.40.630.30">
    <property type="match status" value="1"/>
</dbReference>
<keyword evidence="3" id="KW-0378">Hydrolase</keyword>
<dbReference type="FunFam" id="3.40.630.30:FF:000016">
    <property type="entry name" value="nudix hydrolase 2"/>
    <property type="match status" value="1"/>
</dbReference>
<keyword evidence="2" id="KW-0479">Metal-binding</keyword>
<dbReference type="GO" id="GO:0047631">
    <property type="term" value="F:ADP-ribose diphosphatase activity"/>
    <property type="evidence" value="ECO:0007669"/>
    <property type="project" value="TreeGrafter"/>
</dbReference>
<comment type="similarity">
    <text evidence="1">Belongs to the Nudix hydrolase family.</text>
</comment>
<dbReference type="Pfam" id="PF18290">
    <property type="entry name" value="Nudix_hydro"/>
    <property type="match status" value="1"/>
</dbReference>
<dbReference type="GO" id="GO:0051287">
    <property type="term" value="F:NAD binding"/>
    <property type="evidence" value="ECO:0007669"/>
    <property type="project" value="TreeGrafter"/>
</dbReference>
<reference evidence="5" key="1">
    <citation type="submission" date="2021-08" db="EMBL/GenBank/DDBJ databases">
        <title>WGS assembly of Ceratopteris richardii.</title>
        <authorList>
            <person name="Marchant D.B."/>
            <person name="Chen G."/>
            <person name="Jenkins J."/>
            <person name="Shu S."/>
            <person name="Leebens-Mack J."/>
            <person name="Grimwood J."/>
            <person name="Schmutz J."/>
            <person name="Soltis P."/>
            <person name="Soltis D."/>
            <person name="Chen Z.-H."/>
        </authorList>
    </citation>
    <scope>NUCLEOTIDE SEQUENCE</scope>
    <source>
        <strain evidence="5">Whitten #5841</strain>
        <tissue evidence="5">Leaf</tissue>
    </source>
</reference>
<dbReference type="Pfam" id="PF00293">
    <property type="entry name" value="NUDIX"/>
    <property type="match status" value="1"/>
</dbReference>
<dbReference type="PANTHER" id="PTHR13994:SF13">
    <property type="entry name" value="FI03680P"/>
    <property type="match status" value="1"/>
</dbReference>
<dbReference type="OMA" id="ENINCVG"/>
<dbReference type="PROSITE" id="PS51462">
    <property type="entry name" value="NUDIX"/>
    <property type="match status" value="1"/>
</dbReference>
<accession>A0A8T2RY17</accession>
<dbReference type="PANTHER" id="PTHR13994">
    <property type="entry name" value="NUDIX HYDROLASE RELATED"/>
    <property type="match status" value="1"/>
</dbReference>
<dbReference type="GO" id="GO:0035529">
    <property type="term" value="F:NADH pyrophosphatase activity"/>
    <property type="evidence" value="ECO:0007669"/>
    <property type="project" value="TreeGrafter"/>
</dbReference>
<evidence type="ECO:0000313" key="6">
    <source>
        <dbReference type="Proteomes" id="UP000825935"/>
    </source>
</evidence>
<evidence type="ECO:0000256" key="1">
    <source>
        <dbReference type="ARBA" id="ARBA00005582"/>
    </source>
</evidence>
<name>A0A8T2RY17_CERRI</name>
<gene>
    <name evidence="5" type="ORF">KP509_24G058300</name>
</gene>
<dbReference type="InterPro" id="IPR040618">
    <property type="entry name" value="Pre-Nudix"/>
</dbReference>
<dbReference type="PRINTS" id="PR01356">
    <property type="entry name" value="GFGPROTEIN"/>
</dbReference>
<proteinExistence type="inferred from homology"/>
<dbReference type="GO" id="GO:0046872">
    <property type="term" value="F:metal ion binding"/>
    <property type="evidence" value="ECO:0007669"/>
    <property type="project" value="UniProtKB-KW"/>
</dbReference>
<evidence type="ECO:0000313" key="5">
    <source>
        <dbReference type="EMBL" id="KAH7300358.1"/>
    </source>
</evidence>
<evidence type="ECO:0000259" key="4">
    <source>
        <dbReference type="PROSITE" id="PS51462"/>
    </source>
</evidence>
<keyword evidence="6" id="KW-1185">Reference proteome</keyword>
<dbReference type="Proteomes" id="UP000825935">
    <property type="component" value="Chromosome 24"/>
</dbReference>
<dbReference type="InterPro" id="IPR020084">
    <property type="entry name" value="NUDIX_hydrolase_CS"/>
</dbReference>